<name>A0A6A6UVS7_9PLEO</name>
<evidence type="ECO:0000313" key="9">
    <source>
        <dbReference type="Proteomes" id="UP000799440"/>
    </source>
</evidence>
<keyword evidence="2" id="KW-0238">DNA-binding</keyword>
<dbReference type="OrthoDB" id="3943268at2759"/>
<dbReference type="AlphaFoldDB" id="A0A6A6UVS7"/>
<dbReference type="PANTHER" id="PTHR13710:SF105">
    <property type="entry name" value="ATP-DEPENDENT DNA HELICASE Q1"/>
    <property type="match status" value="1"/>
</dbReference>
<proteinExistence type="inferred from homology"/>
<reference evidence="8" key="1">
    <citation type="journal article" date="2020" name="Stud. Mycol.">
        <title>101 Dothideomycetes genomes: a test case for predicting lifestyles and emergence of pathogens.</title>
        <authorList>
            <person name="Haridas S."/>
            <person name="Albert R."/>
            <person name="Binder M."/>
            <person name="Bloem J."/>
            <person name="Labutti K."/>
            <person name="Salamov A."/>
            <person name="Andreopoulos B."/>
            <person name="Baker S."/>
            <person name="Barry K."/>
            <person name="Bills G."/>
            <person name="Bluhm B."/>
            <person name="Cannon C."/>
            <person name="Castanera R."/>
            <person name="Culley D."/>
            <person name="Daum C."/>
            <person name="Ezra D."/>
            <person name="Gonzalez J."/>
            <person name="Henrissat B."/>
            <person name="Kuo A."/>
            <person name="Liang C."/>
            <person name="Lipzen A."/>
            <person name="Lutzoni F."/>
            <person name="Magnuson J."/>
            <person name="Mondo S."/>
            <person name="Nolan M."/>
            <person name="Ohm R."/>
            <person name="Pangilinan J."/>
            <person name="Park H.-J."/>
            <person name="Ramirez L."/>
            <person name="Alfaro M."/>
            <person name="Sun H."/>
            <person name="Tritt A."/>
            <person name="Yoshinaga Y."/>
            <person name="Zwiers L.-H."/>
            <person name="Turgeon B."/>
            <person name="Goodwin S."/>
            <person name="Spatafora J."/>
            <person name="Crous P."/>
            <person name="Grigoriev I."/>
        </authorList>
    </citation>
    <scope>NUCLEOTIDE SEQUENCE</scope>
    <source>
        <strain evidence="8">CBS 119925</strain>
    </source>
</reference>
<dbReference type="InterPro" id="IPR011545">
    <property type="entry name" value="DEAD/DEAH_box_helicase_dom"/>
</dbReference>
<evidence type="ECO:0000259" key="7">
    <source>
        <dbReference type="Pfam" id="PF00270"/>
    </source>
</evidence>
<dbReference type="EMBL" id="MU006694">
    <property type="protein sequence ID" value="KAF2741586.1"/>
    <property type="molecule type" value="Genomic_DNA"/>
</dbReference>
<comment type="catalytic activity">
    <reaction evidence="4">
        <text>Couples ATP hydrolysis with the unwinding of duplex DNA by translocating in the 3'-5' direction.</text>
        <dbReference type="EC" id="5.6.2.4"/>
    </reaction>
</comment>
<dbReference type="Proteomes" id="UP000799440">
    <property type="component" value="Unassembled WGS sequence"/>
</dbReference>
<protein>
    <recommendedName>
        <fullName evidence="5">DNA 3'-5' helicase</fullName>
        <ecNumber evidence="5">5.6.2.4</ecNumber>
    </recommendedName>
</protein>
<evidence type="ECO:0000256" key="5">
    <source>
        <dbReference type="ARBA" id="ARBA00034808"/>
    </source>
</evidence>
<accession>A0A6A6UVS7</accession>
<sequence>TVQVLGGGFSDYVWADKQGPWGTDRLTRALKQETGKRLGVELHTLNYRHTAVGIGRVVVGESFSKGYQDEVGEVEEAEVDEEGESALELQSARTTAMGVGNYSVPIDIVKHLSIRSIDAFRPLSTLWHRFLGLERDTERQEEPLADSQNVGRARKRQERSWRDENRGNELVVRQRQTQAGDKRRKAICKAMQQVLDQEEVCFQSAEQEQAMHAVLDGQTPLVVVLPTGGGKSLLFTVPACLDSAGVTVVVVPYRALIEDLVRRIQKCGIDCIEWEHGENNPAAVVV</sequence>
<evidence type="ECO:0000256" key="1">
    <source>
        <dbReference type="ARBA" id="ARBA00005446"/>
    </source>
</evidence>
<dbReference type="SUPFAM" id="SSF52540">
    <property type="entry name" value="P-loop containing nucleoside triphosphate hydrolases"/>
    <property type="match status" value="1"/>
</dbReference>
<evidence type="ECO:0000256" key="3">
    <source>
        <dbReference type="ARBA" id="ARBA00023235"/>
    </source>
</evidence>
<dbReference type="EC" id="5.6.2.4" evidence="5"/>
<dbReference type="InterPro" id="IPR027417">
    <property type="entry name" value="P-loop_NTPase"/>
</dbReference>
<dbReference type="GO" id="GO:0000724">
    <property type="term" value="P:double-strand break repair via homologous recombination"/>
    <property type="evidence" value="ECO:0007669"/>
    <property type="project" value="TreeGrafter"/>
</dbReference>
<feature type="non-terminal residue" evidence="8">
    <location>
        <position position="286"/>
    </location>
</feature>
<dbReference type="GO" id="GO:0005737">
    <property type="term" value="C:cytoplasm"/>
    <property type="evidence" value="ECO:0007669"/>
    <property type="project" value="TreeGrafter"/>
</dbReference>
<dbReference type="Gene3D" id="3.40.50.300">
    <property type="entry name" value="P-loop containing nucleotide triphosphate hydrolases"/>
    <property type="match status" value="1"/>
</dbReference>
<dbReference type="GO" id="GO:0003677">
    <property type="term" value="F:DNA binding"/>
    <property type="evidence" value="ECO:0007669"/>
    <property type="project" value="UniProtKB-KW"/>
</dbReference>
<evidence type="ECO:0000256" key="4">
    <source>
        <dbReference type="ARBA" id="ARBA00034617"/>
    </source>
</evidence>
<dbReference type="GO" id="GO:0009378">
    <property type="term" value="F:four-way junction helicase activity"/>
    <property type="evidence" value="ECO:0007669"/>
    <property type="project" value="TreeGrafter"/>
</dbReference>
<dbReference type="Pfam" id="PF00270">
    <property type="entry name" value="DEAD"/>
    <property type="match status" value="1"/>
</dbReference>
<evidence type="ECO:0000256" key="2">
    <source>
        <dbReference type="ARBA" id="ARBA00023125"/>
    </source>
</evidence>
<organism evidence="8 9">
    <name type="scientific">Sporormia fimetaria CBS 119925</name>
    <dbReference type="NCBI Taxonomy" id="1340428"/>
    <lineage>
        <taxon>Eukaryota</taxon>
        <taxon>Fungi</taxon>
        <taxon>Dikarya</taxon>
        <taxon>Ascomycota</taxon>
        <taxon>Pezizomycotina</taxon>
        <taxon>Dothideomycetes</taxon>
        <taxon>Pleosporomycetidae</taxon>
        <taxon>Pleosporales</taxon>
        <taxon>Sporormiaceae</taxon>
        <taxon>Sporormia</taxon>
    </lineage>
</organism>
<dbReference type="GO" id="GO:0005694">
    <property type="term" value="C:chromosome"/>
    <property type="evidence" value="ECO:0007669"/>
    <property type="project" value="TreeGrafter"/>
</dbReference>
<dbReference type="GO" id="GO:0043138">
    <property type="term" value="F:3'-5' DNA helicase activity"/>
    <property type="evidence" value="ECO:0007669"/>
    <property type="project" value="UniProtKB-EC"/>
</dbReference>
<keyword evidence="9" id="KW-1185">Reference proteome</keyword>
<dbReference type="PANTHER" id="PTHR13710">
    <property type="entry name" value="DNA HELICASE RECQ FAMILY MEMBER"/>
    <property type="match status" value="1"/>
</dbReference>
<keyword evidence="3" id="KW-0413">Isomerase</keyword>
<feature type="region of interest" description="Disordered" evidence="6">
    <location>
        <begin position="138"/>
        <end position="162"/>
    </location>
</feature>
<comment type="similarity">
    <text evidence="1">Belongs to the helicase family. RecQ subfamily.</text>
</comment>
<evidence type="ECO:0000313" key="8">
    <source>
        <dbReference type="EMBL" id="KAF2741586.1"/>
    </source>
</evidence>
<feature type="domain" description="DEAD/DEAH-box helicase" evidence="7">
    <location>
        <begin position="206"/>
        <end position="270"/>
    </location>
</feature>
<dbReference type="GO" id="GO:0005524">
    <property type="term" value="F:ATP binding"/>
    <property type="evidence" value="ECO:0007669"/>
    <property type="project" value="InterPro"/>
</dbReference>
<feature type="non-terminal residue" evidence="8">
    <location>
        <position position="1"/>
    </location>
</feature>
<evidence type="ECO:0000256" key="6">
    <source>
        <dbReference type="SAM" id="MobiDB-lite"/>
    </source>
</evidence>
<gene>
    <name evidence="8" type="ORF">M011DRAFT_371011</name>
</gene>